<reference evidence="2 3" key="1">
    <citation type="journal article" date="2023" name="J. Hered.">
        <title>Chromosome-level genome of the wood stork (Mycteria americana) provides insight into avian chromosome evolution.</title>
        <authorList>
            <person name="Flamio R. Jr."/>
            <person name="Ramstad K.M."/>
        </authorList>
    </citation>
    <scope>NUCLEOTIDE SEQUENCE [LARGE SCALE GENOMIC DNA]</scope>
    <source>
        <strain evidence="2">JAX WOST 10</strain>
    </source>
</reference>
<evidence type="ECO:0000256" key="1">
    <source>
        <dbReference type="SAM" id="MobiDB-lite"/>
    </source>
</evidence>
<feature type="compositionally biased region" description="Gly residues" evidence="1">
    <location>
        <begin position="223"/>
        <end position="232"/>
    </location>
</feature>
<sequence>MCFQWLRRPGIAFLTTPPAASPPAMVQKRSKTVQILFFFLFQIYQSLRGRCAHRNRGYSNDISSHHRGAYSNSGGFPSLRGHGSFFCDGEGSVIYSRGASSSQPMPASPTYNVVGEYRCGGGGSVVITSSDSEGTSGWGIAGGTVPAYGSRGEIGYGSEDSGRNVIGTSGGGGGSSCHSGISGVTAGGGSGYGYDASPTGRGSGGSGYHSGGLGYDMGGCSGPELSSGGGGSSQAMQQKCPVVIPNIETQQSKKTSHWPPSQKK</sequence>
<comment type="caution">
    <text evidence="2">The sequence shown here is derived from an EMBL/GenBank/DDBJ whole genome shotgun (WGS) entry which is preliminary data.</text>
</comment>
<gene>
    <name evidence="2" type="ORF">QYF61_019445</name>
</gene>
<evidence type="ECO:0000313" key="3">
    <source>
        <dbReference type="Proteomes" id="UP001333110"/>
    </source>
</evidence>
<proteinExistence type="predicted"/>
<accession>A0AAN7MKN9</accession>
<name>A0AAN7MKN9_MYCAM</name>
<evidence type="ECO:0008006" key="4">
    <source>
        <dbReference type="Google" id="ProtNLM"/>
    </source>
</evidence>
<evidence type="ECO:0000313" key="2">
    <source>
        <dbReference type="EMBL" id="KAK4807747.1"/>
    </source>
</evidence>
<protein>
    <recommendedName>
        <fullName evidence="4">Loricrin-like</fullName>
    </recommendedName>
</protein>
<dbReference type="EMBL" id="JAUNZN010000028">
    <property type="protein sequence ID" value="KAK4807747.1"/>
    <property type="molecule type" value="Genomic_DNA"/>
</dbReference>
<organism evidence="2 3">
    <name type="scientific">Mycteria americana</name>
    <name type="common">Wood stork</name>
    <dbReference type="NCBI Taxonomy" id="33587"/>
    <lineage>
        <taxon>Eukaryota</taxon>
        <taxon>Metazoa</taxon>
        <taxon>Chordata</taxon>
        <taxon>Craniata</taxon>
        <taxon>Vertebrata</taxon>
        <taxon>Euteleostomi</taxon>
        <taxon>Archelosauria</taxon>
        <taxon>Archosauria</taxon>
        <taxon>Dinosauria</taxon>
        <taxon>Saurischia</taxon>
        <taxon>Theropoda</taxon>
        <taxon>Coelurosauria</taxon>
        <taxon>Aves</taxon>
        <taxon>Neognathae</taxon>
        <taxon>Neoaves</taxon>
        <taxon>Aequornithes</taxon>
        <taxon>Ciconiiformes</taxon>
        <taxon>Ciconiidae</taxon>
        <taxon>Mycteria</taxon>
    </lineage>
</organism>
<dbReference type="Proteomes" id="UP001333110">
    <property type="component" value="Unassembled WGS sequence"/>
</dbReference>
<keyword evidence="3" id="KW-1185">Reference proteome</keyword>
<feature type="region of interest" description="Disordered" evidence="1">
    <location>
        <begin position="223"/>
        <end position="264"/>
    </location>
</feature>
<dbReference type="AlphaFoldDB" id="A0AAN7MKN9"/>